<dbReference type="Pfam" id="PF05296">
    <property type="entry name" value="TAS2R"/>
    <property type="match status" value="1"/>
</dbReference>
<dbReference type="Proteomes" id="UP000664940">
    <property type="component" value="Unassembled WGS sequence"/>
</dbReference>
<feature type="transmembrane region" description="Helical" evidence="14">
    <location>
        <begin position="179"/>
        <end position="203"/>
    </location>
</feature>
<keyword evidence="3 13" id="KW-0919">Taste</keyword>
<protein>
    <recommendedName>
        <fullName evidence="13">Taste receptor type 2</fullName>
    </recommendedName>
</protein>
<dbReference type="InterPro" id="IPR007960">
    <property type="entry name" value="TAS2R"/>
</dbReference>
<name>A0A6J2NFU1_9CHIR</name>
<keyword evidence="6 14" id="KW-1133">Transmembrane helix</keyword>
<evidence type="ECO:0000256" key="6">
    <source>
        <dbReference type="ARBA" id="ARBA00022989"/>
    </source>
</evidence>
<feature type="transmembrane region" description="Helical" evidence="14">
    <location>
        <begin position="230"/>
        <end position="255"/>
    </location>
</feature>
<evidence type="ECO:0000256" key="9">
    <source>
        <dbReference type="ARBA" id="ARBA00023170"/>
    </source>
</evidence>
<keyword evidence="4 13" id="KW-0716">Sensory transduction</keyword>
<evidence type="ECO:0000256" key="13">
    <source>
        <dbReference type="RuleBase" id="RU004424"/>
    </source>
</evidence>
<dbReference type="OrthoDB" id="8876749at2759"/>
<evidence type="ECO:0000256" key="2">
    <source>
        <dbReference type="ARBA" id="ARBA00007376"/>
    </source>
</evidence>
<dbReference type="PANTHER" id="PTHR11394:SF63">
    <property type="entry name" value="TASTE RECEPTOR TYPE 2 MEMBER 10"/>
    <property type="match status" value="1"/>
</dbReference>
<dbReference type="CDD" id="cd15021">
    <property type="entry name" value="7tm_TAS2R10"/>
    <property type="match status" value="1"/>
</dbReference>
<reference evidence="15 17" key="1">
    <citation type="journal article" date="2020" name="Nature">
        <title>Six reference-quality genomes reveal evolution of bat adaptations.</title>
        <authorList>
            <person name="Jebb D."/>
            <person name="Huang Z."/>
            <person name="Pippel M."/>
            <person name="Hughes G.M."/>
            <person name="Lavrichenko K."/>
            <person name="Devanna P."/>
            <person name="Winkler S."/>
            <person name="Jermiin L.S."/>
            <person name="Skirmuntt E.C."/>
            <person name="Katzourakis A."/>
            <person name="Burkitt-Gray L."/>
            <person name="Ray D.A."/>
            <person name="Sullivan K.A.M."/>
            <person name="Roscito J.G."/>
            <person name="Kirilenko B.M."/>
            <person name="Davalos L.M."/>
            <person name="Corthals A.P."/>
            <person name="Power M.L."/>
            <person name="Jones G."/>
            <person name="Ransome R.D."/>
            <person name="Dechmann D.K.N."/>
            <person name="Locatelli A.G."/>
            <person name="Puechmaille S.J."/>
            <person name="Fedrigo O."/>
            <person name="Jarvis E.D."/>
            <person name="Hiller M."/>
            <person name="Vernes S.C."/>
            <person name="Myers E.W."/>
            <person name="Teeling E.C."/>
        </authorList>
    </citation>
    <scope>NUCLEOTIDE SEQUENCE [LARGE SCALE GENOMIC DNA]</scope>
    <source>
        <strain evidence="15">Bat1K_MPI-CBG_1</strain>
    </source>
</reference>
<keyword evidence="7 13" id="KW-0297">G-protein coupled receptor</keyword>
<evidence type="ECO:0000256" key="10">
    <source>
        <dbReference type="ARBA" id="ARBA00023180"/>
    </source>
</evidence>
<dbReference type="PANTHER" id="PTHR11394">
    <property type="entry name" value="TASTE RECEPTOR TYPE 2"/>
    <property type="match status" value="1"/>
</dbReference>
<organism evidence="16 18">
    <name type="scientific">Phyllostomus discolor</name>
    <name type="common">pale spear-nosed bat</name>
    <dbReference type="NCBI Taxonomy" id="89673"/>
    <lineage>
        <taxon>Eukaryota</taxon>
        <taxon>Metazoa</taxon>
        <taxon>Chordata</taxon>
        <taxon>Craniata</taxon>
        <taxon>Vertebrata</taxon>
        <taxon>Euteleostomi</taxon>
        <taxon>Mammalia</taxon>
        <taxon>Eutheria</taxon>
        <taxon>Laurasiatheria</taxon>
        <taxon>Chiroptera</taxon>
        <taxon>Yangochiroptera</taxon>
        <taxon>Phyllostomidae</taxon>
        <taxon>Phyllostominae</taxon>
        <taxon>Phyllostomus</taxon>
    </lineage>
</organism>
<dbReference type="SUPFAM" id="SSF81321">
    <property type="entry name" value="Family A G protein-coupled receptor-like"/>
    <property type="match status" value="1"/>
</dbReference>
<dbReference type="EMBL" id="JABVXQ010000003">
    <property type="protein sequence ID" value="KAF6122043.1"/>
    <property type="molecule type" value="Genomic_DNA"/>
</dbReference>
<evidence type="ECO:0000256" key="8">
    <source>
        <dbReference type="ARBA" id="ARBA00023136"/>
    </source>
</evidence>
<dbReference type="GeneID" id="114513841"/>
<feature type="transmembrane region" description="Helical" evidence="14">
    <location>
        <begin position="261"/>
        <end position="282"/>
    </location>
</feature>
<evidence type="ECO:0000256" key="14">
    <source>
        <dbReference type="SAM" id="Phobius"/>
    </source>
</evidence>
<dbReference type="Proteomes" id="UP000504628">
    <property type="component" value="Chromosome 2"/>
</dbReference>
<dbReference type="GO" id="GO:0033038">
    <property type="term" value="F:bitter taste receptor activity"/>
    <property type="evidence" value="ECO:0007669"/>
    <property type="project" value="InterPro"/>
</dbReference>
<dbReference type="Gene3D" id="1.20.1070.10">
    <property type="entry name" value="Rhodopsin 7-helix transmembrane proteins"/>
    <property type="match status" value="1"/>
</dbReference>
<evidence type="ECO:0000256" key="5">
    <source>
        <dbReference type="ARBA" id="ARBA00022692"/>
    </source>
</evidence>
<sequence>MLSVVEGLFIFIAVIESVLGTLGNGFIGLVNCIDCVKNKKCSVIGLILIGLATSRIFLIWIIITDGFIRIFSPDIYSSGSLIECVSYLWIIINHSSVWFATNLSIFYFLRIANFSHHIFLWLKHRINKVFPLLIGLLLVSWLLSFPQIVKLINDYKVKNRNRTWHFMVPTSEYLAYETVLNLGVIFLFTLSVVTCFLLIISLWRHNRHMQLNVLGVRDPSSEAHVRAMKVLLSFIILFTLNFIGIAIEISCFIVPEKKWLMIFGMTTSALYPWGHSFILILGNSKLKQASLKLLQILKCCGKEKPLRTP</sequence>
<evidence type="ECO:0000256" key="7">
    <source>
        <dbReference type="ARBA" id="ARBA00023040"/>
    </source>
</evidence>
<keyword evidence="16" id="KW-1185">Reference proteome</keyword>
<evidence type="ECO:0000313" key="18">
    <source>
        <dbReference type="RefSeq" id="XP_028389008.1"/>
    </source>
</evidence>
<evidence type="ECO:0000256" key="12">
    <source>
        <dbReference type="RuleBase" id="RU004423"/>
    </source>
</evidence>
<keyword evidence="5 13" id="KW-0812">Transmembrane</keyword>
<feature type="transmembrane region" description="Helical" evidence="14">
    <location>
        <begin position="87"/>
        <end position="109"/>
    </location>
</feature>
<comment type="similarity">
    <text evidence="2 12">Belongs to the G-protein coupled receptor T2R family.</text>
</comment>
<reference evidence="18" key="2">
    <citation type="submission" date="2025-04" db="UniProtKB">
        <authorList>
            <consortium name="RefSeq"/>
        </authorList>
    </citation>
    <scope>IDENTIFICATION</scope>
    <source>
        <tissue evidence="18">Muscle</tissue>
    </source>
</reference>
<feature type="transmembrane region" description="Helical" evidence="14">
    <location>
        <begin position="6"/>
        <end position="30"/>
    </location>
</feature>
<evidence type="ECO:0000256" key="11">
    <source>
        <dbReference type="ARBA" id="ARBA00023224"/>
    </source>
</evidence>
<dbReference type="CTD" id="50839"/>
<evidence type="ECO:0000256" key="3">
    <source>
        <dbReference type="ARBA" id="ARBA00022480"/>
    </source>
</evidence>
<dbReference type="RefSeq" id="XP_028389008.1">
    <property type="nucleotide sequence ID" value="XM_028533207.2"/>
</dbReference>
<dbReference type="GO" id="GO:0004930">
    <property type="term" value="F:G protein-coupled receptor activity"/>
    <property type="evidence" value="ECO:0007669"/>
    <property type="project" value="UniProtKB-KW"/>
</dbReference>
<dbReference type="GO" id="GO:0016020">
    <property type="term" value="C:membrane"/>
    <property type="evidence" value="ECO:0007669"/>
    <property type="project" value="UniProtKB-SubCell"/>
</dbReference>
<evidence type="ECO:0000256" key="4">
    <source>
        <dbReference type="ARBA" id="ARBA00022606"/>
    </source>
</evidence>
<keyword evidence="8 13" id="KW-0472">Membrane</keyword>
<evidence type="ECO:0000256" key="1">
    <source>
        <dbReference type="ARBA" id="ARBA00004141"/>
    </source>
</evidence>
<comment type="subcellular location">
    <subcellularLocation>
        <location evidence="1 13">Membrane</location>
        <topology evidence="1 13">Multi-pass membrane protein</topology>
    </subcellularLocation>
</comment>
<dbReference type="FunFam" id="1.20.1070.10:FF:000042">
    <property type="entry name" value="Taste receptor type 2 member 7"/>
    <property type="match status" value="1"/>
</dbReference>
<evidence type="ECO:0000313" key="17">
    <source>
        <dbReference type="Proteomes" id="UP000664940"/>
    </source>
</evidence>
<evidence type="ECO:0000313" key="16">
    <source>
        <dbReference type="Proteomes" id="UP000504628"/>
    </source>
</evidence>
<proteinExistence type="inferred from homology"/>
<keyword evidence="11 13" id="KW-0807">Transducer</keyword>
<feature type="transmembrane region" description="Helical" evidence="14">
    <location>
        <begin position="42"/>
        <end position="63"/>
    </location>
</feature>
<gene>
    <name evidence="18" type="primary">TAS2R10</name>
    <name evidence="15" type="ORF">HJG60_018556</name>
</gene>
<keyword evidence="9 13" id="KW-0675">Receptor</keyword>
<accession>A0A6J2NFU1</accession>
<evidence type="ECO:0000313" key="15">
    <source>
        <dbReference type="EMBL" id="KAF6122043.1"/>
    </source>
</evidence>
<feature type="transmembrane region" description="Helical" evidence="14">
    <location>
        <begin position="129"/>
        <end position="149"/>
    </location>
</feature>
<keyword evidence="10" id="KW-0325">Glycoprotein</keyword>
<dbReference type="KEGG" id="pdic:114513841"/>
<dbReference type="AlphaFoldDB" id="A0A6J2NFU1"/>